<dbReference type="Proteomes" id="UP001595872">
    <property type="component" value="Unassembled WGS sequence"/>
</dbReference>
<comment type="caution">
    <text evidence="1">The sequence shown here is derived from an EMBL/GenBank/DDBJ whole genome shotgun (WGS) entry which is preliminary data.</text>
</comment>
<name>A0ABV9U9G8_9ACTN</name>
<organism evidence="1 2">
    <name type="scientific">Actinomadura gamaensis</name>
    <dbReference type="NCBI Taxonomy" id="1763541"/>
    <lineage>
        <taxon>Bacteria</taxon>
        <taxon>Bacillati</taxon>
        <taxon>Actinomycetota</taxon>
        <taxon>Actinomycetes</taxon>
        <taxon>Streptosporangiales</taxon>
        <taxon>Thermomonosporaceae</taxon>
        <taxon>Actinomadura</taxon>
    </lineage>
</organism>
<gene>
    <name evidence="1" type="ORF">ACFPCY_34950</name>
</gene>
<evidence type="ECO:0000313" key="1">
    <source>
        <dbReference type="EMBL" id="MFC4912544.1"/>
    </source>
</evidence>
<keyword evidence="2" id="KW-1185">Reference proteome</keyword>
<evidence type="ECO:0000313" key="2">
    <source>
        <dbReference type="Proteomes" id="UP001595872"/>
    </source>
</evidence>
<dbReference type="RefSeq" id="WP_378262555.1">
    <property type="nucleotide sequence ID" value="NZ_JBHSIT010000012.1"/>
</dbReference>
<reference evidence="2" key="1">
    <citation type="journal article" date="2019" name="Int. J. Syst. Evol. Microbiol.">
        <title>The Global Catalogue of Microorganisms (GCM) 10K type strain sequencing project: providing services to taxonomists for standard genome sequencing and annotation.</title>
        <authorList>
            <consortium name="The Broad Institute Genomics Platform"/>
            <consortium name="The Broad Institute Genome Sequencing Center for Infectious Disease"/>
            <person name="Wu L."/>
            <person name="Ma J."/>
        </authorList>
    </citation>
    <scope>NUCLEOTIDE SEQUENCE [LARGE SCALE GENOMIC DNA]</scope>
    <source>
        <strain evidence="2">KLKA75</strain>
    </source>
</reference>
<sequence>MIVSASFAELHTLGWLERLTHRCRARSVETAAIWVNSERGTMRKYSETRDTLRDRWKLSHLGRVQQHP</sequence>
<accession>A0ABV9U9G8</accession>
<dbReference type="EMBL" id="JBHSIT010000012">
    <property type="protein sequence ID" value="MFC4912544.1"/>
    <property type="molecule type" value="Genomic_DNA"/>
</dbReference>
<proteinExistence type="predicted"/>
<protein>
    <submittedName>
        <fullName evidence="1">Uncharacterized protein</fullName>
    </submittedName>
</protein>